<name>A0A372MJG7_9SPIR</name>
<evidence type="ECO:0000313" key="7">
    <source>
        <dbReference type="EMBL" id="RFU95947.1"/>
    </source>
</evidence>
<dbReference type="InterPro" id="IPR032466">
    <property type="entry name" value="Metal_Hydrolase"/>
</dbReference>
<evidence type="ECO:0000256" key="3">
    <source>
        <dbReference type="ARBA" id="ARBA00022723"/>
    </source>
</evidence>
<dbReference type="Proteomes" id="UP000264002">
    <property type="component" value="Unassembled WGS sequence"/>
</dbReference>
<organism evidence="7 8">
    <name type="scientific">Sphaerochaeta halotolerans</name>
    <dbReference type="NCBI Taxonomy" id="2293840"/>
    <lineage>
        <taxon>Bacteria</taxon>
        <taxon>Pseudomonadati</taxon>
        <taxon>Spirochaetota</taxon>
        <taxon>Spirochaetia</taxon>
        <taxon>Spirochaetales</taxon>
        <taxon>Sphaerochaetaceae</taxon>
        <taxon>Sphaerochaeta</taxon>
    </lineage>
</organism>
<reference evidence="7 8" key="2">
    <citation type="submission" date="2018-09" db="EMBL/GenBank/DDBJ databases">
        <title>Genome of Sphaerochaeta halotolerans strain 4-11.</title>
        <authorList>
            <person name="Nazina T.N."/>
            <person name="Sokolova D.S."/>
        </authorList>
    </citation>
    <scope>NUCLEOTIDE SEQUENCE [LARGE SCALE GENOMIC DNA]</scope>
    <source>
        <strain evidence="7 8">4-11</strain>
    </source>
</reference>
<feature type="modified residue" description="N6-carboxylysine" evidence="5">
    <location>
        <position position="154"/>
    </location>
</feature>
<keyword evidence="4 7" id="KW-0378">Hydrolase</keyword>
<comment type="caution">
    <text evidence="7">The sequence shown here is derived from an EMBL/GenBank/DDBJ whole genome shotgun (WGS) entry which is preliminary data.</text>
</comment>
<keyword evidence="8" id="KW-1185">Reference proteome</keyword>
<dbReference type="InterPro" id="IPR006680">
    <property type="entry name" value="Amidohydro-rel"/>
</dbReference>
<dbReference type="EC" id="3.5.2.2" evidence="7"/>
<dbReference type="Gene3D" id="2.30.40.10">
    <property type="entry name" value="Urease, subunit C, domain 1"/>
    <property type="match status" value="1"/>
</dbReference>
<evidence type="ECO:0000256" key="1">
    <source>
        <dbReference type="ARBA" id="ARBA00001947"/>
    </source>
</evidence>
<proteinExistence type="inferred from homology"/>
<comment type="similarity">
    <text evidence="2">Belongs to the metallo-dependent hydrolases superfamily. Hydantoinase/dihydropyrimidinase family.</text>
</comment>
<dbReference type="SUPFAM" id="SSF51338">
    <property type="entry name" value="Composite domain of metallo-dependent hydrolases"/>
    <property type="match status" value="2"/>
</dbReference>
<dbReference type="InterPro" id="IPR050378">
    <property type="entry name" value="Metallo-dep_Hydrolases_sf"/>
</dbReference>
<reference evidence="8" key="1">
    <citation type="submission" date="2018-08" db="EMBL/GenBank/DDBJ databases">
        <authorList>
            <person name="Grouzdev D.S."/>
            <person name="Krutkina M.S."/>
        </authorList>
    </citation>
    <scope>NUCLEOTIDE SEQUENCE [LARGE SCALE GENOMIC DNA]</scope>
    <source>
        <strain evidence="8">4-11</strain>
    </source>
</reference>
<dbReference type="EMBL" id="QUWK01000002">
    <property type="protein sequence ID" value="RFU95947.1"/>
    <property type="molecule type" value="Genomic_DNA"/>
</dbReference>
<dbReference type="FunFam" id="3.20.20.140:FF:000174">
    <property type="entry name" value="Dihydropyrimidinase-related protein 2"/>
    <property type="match status" value="1"/>
</dbReference>
<accession>A0A372MJG7</accession>
<evidence type="ECO:0000256" key="4">
    <source>
        <dbReference type="ARBA" id="ARBA00022801"/>
    </source>
</evidence>
<dbReference type="InterPro" id="IPR011059">
    <property type="entry name" value="Metal-dep_hydrolase_composite"/>
</dbReference>
<dbReference type="GO" id="GO:0004157">
    <property type="term" value="F:dihydropyrimidinase activity"/>
    <property type="evidence" value="ECO:0007669"/>
    <property type="project" value="UniProtKB-EC"/>
</dbReference>
<evidence type="ECO:0000256" key="2">
    <source>
        <dbReference type="ARBA" id="ARBA00008829"/>
    </source>
</evidence>
<dbReference type="OrthoDB" id="9765462at2"/>
<gene>
    <name evidence="7" type="primary">hydA</name>
    <name evidence="7" type="ORF">DYP60_02790</name>
</gene>
<keyword evidence="3" id="KW-0479">Metal-binding</keyword>
<evidence type="ECO:0000313" key="8">
    <source>
        <dbReference type="Proteomes" id="UP000264002"/>
    </source>
</evidence>
<dbReference type="GO" id="GO:0005829">
    <property type="term" value="C:cytosol"/>
    <property type="evidence" value="ECO:0007669"/>
    <property type="project" value="TreeGrafter"/>
</dbReference>
<sequence>MNRILIQDGLLVDTEWTRHADILIEDSKIVHIAAKIDPDTLPEGTEIVQAEDMCVLPGIIDAHTHYHLVSRGTVTADSFEEGSRCAAFGGVTCVVDFADDDKKGNLAACAKARSTAMGKEMAVDFSLHQGVYAYREGLEEELIQLKKAGVKVIKMFTTYKDVGYLVDDQEELRKIFALCKKYDLLVSVHCEDDATIQKVNSSYSGPYTPPSHAVLRPSEAEARGIDTVGRIALELDMPLYVVHLSSKAGLQKVRELRAKGLRVILETTPHYLFLDKSKLEGEDGPLYVMTPPLRSKEDNEALQEAVLNGEVQIIATDHCSFTREQKLSSKDVRTILPGIPGSEELLSLVYSFAANSGRIGIQQVVNLLSTAPAKAFGLYPQKGSIRVGSDADLVIFDPDMAWTISKENIHSASGYTPYEGMQVIGKPIMTYLRGRLIMGDNIYLGRAGHGEFVPQDDVGRGKTIMH</sequence>
<dbReference type="PANTHER" id="PTHR11647:SF1">
    <property type="entry name" value="COLLAPSIN RESPONSE MEDIATOR PROTEIN"/>
    <property type="match status" value="1"/>
</dbReference>
<dbReference type="InterPro" id="IPR011778">
    <property type="entry name" value="Hydantoinase/dihydroPyrase"/>
</dbReference>
<evidence type="ECO:0000259" key="6">
    <source>
        <dbReference type="Pfam" id="PF01979"/>
    </source>
</evidence>
<dbReference type="PANTHER" id="PTHR11647">
    <property type="entry name" value="HYDRANTOINASE/DIHYDROPYRIMIDINASE FAMILY MEMBER"/>
    <property type="match status" value="1"/>
</dbReference>
<dbReference type="GO" id="GO:0046872">
    <property type="term" value="F:metal ion binding"/>
    <property type="evidence" value="ECO:0007669"/>
    <property type="project" value="UniProtKB-KW"/>
</dbReference>
<dbReference type="Gene3D" id="3.20.20.140">
    <property type="entry name" value="Metal-dependent hydrolases"/>
    <property type="match status" value="1"/>
</dbReference>
<dbReference type="SUPFAM" id="SSF51556">
    <property type="entry name" value="Metallo-dependent hydrolases"/>
    <property type="match status" value="1"/>
</dbReference>
<dbReference type="NCBIfam" id="TIGR02033">
    <property type="entry name" value="D-hydantoinase"/>
    <property type="match status" value="1"/>
</dbReference>
<dbReference type="Pfam" id="PF01979">
    <property type="entry name" value="Amidohydro_1"/>
    <property type="match status" value="1"/>
</dbReference>
<dbReference type="RefSeq" id="WP_117329347.1">
    <property type="nucleotide sequence ID" value="NZ_QUWK01000002.1"/>
</dbReference>
<comment type="cofactor">
    <cofactor evidence="1">
        <name>Zn(2+)</name>
        <dbReference type="ChEBI" id="CHEBI:29105"/>
    </cofactor>
</comment>
<comment type="PTM">
    <text evidence="5">Carbamylation allows a single lysine to coordinate two divalent metal cations.</text>
</comment>
<evidence type="ECO:0000256" key="5">
    <source>
        <dbReference type="PIRSR" id="PIRSR611778-50"/>
    </source>
</evidence>
<dbReference type="AlphaFoldDB" id="A0A372MJG7"/>
<protein>
    <submittedName>
        <fullName evidence="7">Dihydropyrimidinase</fullName>
        <ecNumber evidence="7">3.5.2.2</ecNumber>
    </submittedName>
</protein>
<feature type="domain" description="Amidohydrolase-related" evidence="6">
    <location>
        <begin position="55"/>
        <end position="436"/>
    </location>
</feature>